<dbReference type="Proteomes" id="UP000790347">
    <property type="component" value="Unassembled WGS sequence"/>
</dbReference>
<dbReference type="PANTHER" id="PTHR47331:SF5">
    <property type="entry name" value="RIBONUCLEASE H"/>
    <property type="match status" value="1"/>
</dbReference>
<dbReference type="CDD" id="cd00303">
    <property type="entry name" value="retropepsin_like"/>
    <property type="match status" value="1"/>
</dbReference>
<dbReference type="PANTHER" id="PTHR47331">
    <property type="entry name" value="PHD-TYPE DOMAIN-CONTAINING PROTEIN"/>
    <property type="match status" value="1"/>
</dbReference>
<reference evidence="1" key="1">
    <citation type="submission" date="2013-05" db="EMBL/GenBank/DDBJ databases">
        <authorList>
            <person name="Yim A.K.Y."/>
            <person name="Chan T.F."/>
            <person name="Ji K.M."/>
            <person name="Liu X.Y."/>
            <person name="Zhou J.W."/>
            <person name="Li R.Q."/>
            <person name="Yang K.Y."/>
            <person name="Li J."/>
            <person name="Li M."/>
            <person name="Law P.T.W."/>
            <person name="Wu Y.L."/>
            <person name="Cai Z.L."/>
            <person name="Qin H."/>
            <person name="Bao Y."/>
            <person name="Leung R.K.K."/>
            <person name="Ng P.K.S."/>
            <person name="Zou J."/>
            <person name="Zhong X.J."/>
            <person name="Ran P.X."/>
            <person name="Zhong N.S."/>
            <person name="Liu Z.G."/>
            <person name="Tsui S.K.W."/>
        </authorList>
    </citation>
    <scope>NUCLEOTIDE SEQUENCE</scope>
    <source>
        <strain evidence="1">Derf</strain>
        <tissue evidence="1">Whole organism</tissue>
    </source>
</reference>
<name>A0A922L512_DERFA</name>
<proteinExistence type="predicted"/>
<evidence type="ECO:0008006" key="3">
    <source>
        <dbReference type="Google" id="ProtNLM"/>
    </source>
</evidence>
<dbReference type="Gene3D" id="2.40.70.10">
    <property type="entry name" value="Acid Proteases"/>
    <property type="match status" value="1"/>
</dbReference>
<organism evidence="1 2">
    <name type="scientific">Dermatophagoides farinae</name>
    <name type="common">American house dust mite</name>
    <dbReference type="NCBI Taxonomy" id="6954"/>
    <lineage>
        <taxon>Eukaryota</taxon>
        <taxon>Metazoa</taxon>
        <taxon>Ecdysozoa</taxon>
        <taxon>Arthropoda</taxon>
        <taxon>Chelicerata</taxon>
        <taxon>Arachnida</taxon>
        <taxon>Acari</taxon>
        <taxon>Acariformes</taxon>
        <taxon>Sarcoptiformes</taxon>
        <taxon>Astigmata</taxon>
        <taxon>Psoroptidia</taxon>
        <taxon>Analgoidea</taxon>
        <taxon>Pyroglyphidae</taxon>
        <taxon>Dermatophagoidinae</taxon>
        <taxon>Dermatophagoides</taxon>
    </lineage>
</organism>
<dbReference type="Pfam" id="PF13975">
    <property type="entry name" value="gag-asp_proteas"/>
    <property type="match status" value="1"/>
</dbReference>
<dbReference type="Pfam" id="PF03564">
    <property type="entry name" value="DUF1759"/>
    <property type="match status" value="1"/>
</dbReference>
<reference evidence="1" key="2">
    <citation type="journal article" date="2022" name="Res Sq">
        <title>Comparative Genomics Reveals Insights into the Divergent Evolution of Astigmatic Mites and Household Pest Adaptations.</title>
        <authorList>
            <person name="Xiong Q."/>
            <person name="Wan A.T.-Y."/>
            <person name="Liu X.-Y."/>
            <person name="Fung C.S.-H."/>
            <person name="Xiao X."/>
            <person name="Malainual N."/>
            <person name="Hou J."/>
            <person name="Wang L."/>
            <person name="Wang M."/>
            <person name="Yang K."/>
            <person name="Cui Y."/>
            <person name="Leung E."/>
            <person name="Nong W."/>
            <person name="Shin S.-K."/>
            <person name="Au S."/>
            <person name="Jeong K.Y."/>
            <person name="Chew F.T."/>
            <person name="Hui J."/>
            <person name="Leung T.F."/>
            <person name="Tungtrongchitr A."/>
            <person name="Zhong N."/>
            <person name="Liu Z."/>
            <person name="Tsui S."/>
        </authorList>
    </citation>
    <scope>NUCLEOTIDE SEQUENCE</scope>
    <source>
        <strain evidence="1">Derf</strain>
        <tissue evidence="1">Whole organism</tissue>
    </source>
</reference>
<comment type="caution">
    <text evidence="1">The sequence shown here is derived from an EMBL/GenBank/DDBJ whole genome shotgun (WGS) entry which is preliminary data.</text>
</comment>
<dbReference type="EMBL" id="ASGP02000004">
    <property type="protein sequence ID" value="KAH9512035.1"/>
    <property type="molecule type" value="Genomic_DNA"/>
</dbReference>
<gene>
    <name evidence="1" type="ORF">DERF_010449</name>
</gene>
<evidence type="ECO:0000313" key="1">
    <source>
        <dbReference type="EMBL" id="KAH9512035.1"/>
    </source>
</evidence>
<keyword evidence="2" id="KW-1185">Reference proteome</keyword>
<sequence>MDDKKKQRANLRNKVTKKHGDAVLNLLDKDETTKTEIINLIKDLNAVETELLEIDFDEEKFESYNRKCQVLINYFSVTTTSNTERAIKYQRRALPTFNGDIIQFNLFFREFLRIVDGDPALRIDEKFFTLKSMLKDEPLRLVANLLETEDNYERAKDILKERYQDKRRISDIIINRIKMLPTINVNDLDGMQKIVDEMACLHREAVDHGLDSYVIEEVIRPTILSKWYSPEAARHGSTCSGLIEFLVQDVKIYMRNRDIMTTNQVNVSTRANCVFCRRNHKSIYCNDNMTNKDRKDIAVRKKLCFVCLQGNHQSDQCKSNYSCKKCGRRHSLVICTDSTTKSAENVVAQTIPKKRAWRPNGLIYFNCLVNNKPIRAFIDTGAEITCISKNLFDQLKLQIIKNSIINIRQLDNLTQSLGRVKINLQIGRITRCVEAHVP</sequence>
<accession>A0A922L512</accession>
<dbReference type="InterPro" id="IPR005312">
    <property type="entry name" value="DUF1759"/>
</dbReference>
<dbReference type="AlphaFoldDB" id="A0A922L512"/>
<evidence type="ECO:0000313" key="2">
    <source>
        <dbReference type="Proteomes" id="UP000790347"/>
    </source>
</evidence>
<dbReference type="InterPro" id="IPR021109">
    <property type="entry name" value="Peptidase_aspartic_dom_sf"/>
</dbReference>
<dbReference type="SUPFAM" id="SSF50630">
    <property type="entry name" value="Acid proteases"/>
    <property type="match status" value="1"/>
</dbReference>
<protein>
    <recommendedName>
        <fullName evidence="3">Peptidase A2 domain-containing protein</fullName>
    </recommendedName>
</protein>